<dbReference type="InterPro" id="IPR004370">
    <property type="entry name" value="4-OT-like_dom"/>
</dbReference>
<sequence length="73" mass="8037">MPLVDIELIEGVFDDDQKRRMIHDVTEAMVGVEGEAMRGVTWVRIKEVAGGEWAIGGKPLSARDVKAMQTEPA</sequence>
<dbReference type="EMBL" id="LAXJ01000006">
    <property type="protein sequence ID" value="KRS13296.1"/>
    <property type="molecule type" value="Genomic_DNA"/>
</dbReference>
<dbReference type="GO" id="GO:0016853">
    <property type="term" value="F:isomerase activity"/>
    <property type="evidence" value="ECO:0007669"/>
    <property type="project" value="UniProtKB-KW"/>
</dbReference>
<proteinExistence type="inferred from homology"/>
<accession>A0A0T5NX11</accession>
<evidence type="ECO:0000256" key="2">
    <source>
        <dbReference type="ARBA" id="ARBA00023235"/>
    </source>
</evidence>
<dbReference type="OrthoDB" id="8098375at2"/>
<dbReference type="STRING" id="1641875.XM53_06815"/>
<protein>
    <submittedName>
        <fullName evidence="4">4-oxalocrotonate tautomerase</fullName>
    </submittedName>
</protein>
<comment type="similarity">
    <text evidence="1">Belongs to the 4-oxalocrotonate tautomerase family.</text>
</comment>
<comment type="caution">
    <text evidence="4">The sequence shown here is derived from an EMBL/GenBank/DDBJ whole genome shotgun (WGS) entry which is preliminary data.</text>
</comment>
<name>A0A0T5NX11_9RHOB</name>
<evidence type="ECO:0000256" key="1">
    <source>
        <dbReference type="ARBA" id="ARBA00006723"/>
    </source>
</evidence>
<dbReference type="InterPro" id="IPR014347">
    <property type="entry name" value="Tautomerase/MIF_sf"/>
</dbReference>
<keyword evidence="5" id="KW-1185">Reference proteome</keyword>
<dbReference type="PANTHER" id="PTHR35530:SF1">
    <property type="entry name" value="2-HYDROXYMUCONATE TAUTOMERASE"/>
    <property type="match status" value="1"/>
</dbReference>
<dbReference type="Pfam" id="PF01361">
    <property type="entry name" value="Tautomerase"/>
    <property type="match status" value="1"/>
</dbReference>
<dbReference type="RefSeq" id="WP_057791641.1">
    <property type="nucleotide sequence ID" value="NZ_LAXJ01000006.1"/>
</dbReference>
<dbReference type="SUPFAM" id="SSF55331">
    <property type="entry name" value="Tautomerase/MIF"/>
    <property type="match status" value="1"/>
</dbReference>
<dbReference type="Gene3D" id="3.30.429.10">
    <property type="entry name" value="Macrophage Migration Inhibitory Factor"/>
    <property type="match status" value="1"/>
</dbReference>
<dbReference type="AlphaFoldDB" id="A0A0T5NX11"/>
<dbReference type="PANTHER" id="PTHR35530">
    <property type="entry name" value="TAUTOMERASE-RELATED"/>
    <property type="match status" value="1"/>
</dbReference>
<dbReference type="Proteomes" id="UP000051295">
    <property type="component" value="Unassembled WGS sequence"/>
</dbReference>
<evidence type="ECO:0000313" key="4">
    <source>
        <dbReference type="EMBL" id="KRS13296.1"/>
    </source>
</evidence>
<evidence type="ECO:0000313" key="5">
    <source>
        <dbReference type="Proteomes" id="UP000051295"/>
    </source>
</evidence>
<feature type="domain" description="4-oxalocrotonate tautomerase-like" evidence="3">
    <location>
        <begin position="2"/>
        <end position="63"/>
    </location>
</feature>
<reference evidence="4 5" key="1">
    <citation type="submission" date="2015-04" db="EMBL/GenBank/DDBJ databases">
        <title>The draft genome sequence of Roseovarius sp.R12b.</title>
        <authorList>
            <person name="Li G."/>
            <person name="Lai Q."/>
            <person name="Shao Z."/>
            <person name="Yan P."/>
        </authorList>
    </citation>
    <scope>NUCLEOTIDE SEQUENCE [LARGE SCALE GENOMIC DNA]</scope>
    <source>
        <strain evidence="4 5">R12B</strain>
    </source>
</reference>
<gene>
    <name evidence="4" type="ORF">XM53_06815</name>
</gene>
<dbReference type="PATRIC" id="fig|1641875.4.peg.3746"/>
<evidence type="ECO:0000259" key="3">
    <source>
        <dbReference type="Pfam" id="PF01361"/>
    </source>
</evidence>
<organism evidence="4 5">
    <name type="scientific">Roseovarius atlanticus</name>
    <dbReference type="NCBI Taxonomy" id="1641875"/>
    <lineage>
        <taxon>Bacteria</taxon>
        <taxon>Pseudomonadati</taxon>
        <taxon>Pseudomonadota</taxon>
        <taxon>Alphaproteobacteria</taxon>
        <taxon>Rhodobacterales</taxon>
        <taxon>Roseobacteraceae</taxon>
        <taxon>Roseovarius</taxon>
    </lineage>
</organism>
<keyword evidence="2" id="KW-0413">Isomerase</keyword>